<reference evidence="1 2" key="1">
    <citation type="submission" date="2017-03" db="EMBL/GenBank/DDBJ databases">
        <title>Isolation of Levoglucosan Utilizing Bacteria.</title>
        <authorList>
            <person name="Arya A.S."/>
        </authorList>
    </citation>
    <scope>NUCLEOTIDE SEQUENCE [LARGE SCALE GENOMIC DNA]</scope>
    <source>
        <strain evidence="1 2">MEC069</strain>
    </source>
</reference>
<name>A0A4Y8Q3C2_9BACL</name>
<dbReference type="AlphaFoldDB" id="A0A4Y8Q3C2"/>
<gene>
    <name evidence="1" type="ORF">B5M42_10305</name>
</gene>
<protein>
    <recommendedName>
        <fullName evidence="3">Periplasmic protein</fullName>
    </recommendedName>
</protein>
<evidence type="ECO:0008006" key="3">
    <source>
        <dbReference type="Google" id="ProtNLM"/>
    </source>
</evidence>
<evidence type="ECO:0000313" key="2">
    <source>
        <dbReference type="Proteomes" id="UP000298246"/>
    </source>
</evidence>
<proteinExistence type="predicted"/>
<evidence type="ECO:0000313" key="1">
    <source>
        <dbReference type="EMBL" id="TFE88306.1"/>
    </source>
</evidence>
<comment type="caution">
    <text evidence="1">The sequence shown here is derived from an EMBL/GenBank/DDBJ whole genome shotgun (WGS) entry which is preliminary data.</text>
</comment>
<dbReference type="EMBL" id="MYFO01000010">
    <property type="protein sequence ID" value="TFE88306.1"/>
    <property type="molecule type" value="Genomic_DNA"/>
</dbReference>
<organism evidence="1 2">
    <name type="scientific">Paenibacillus athensensis</name>
    <dbReference type="NCBI Taxonomy" id="1967502"/>
    <lineage>
        <taxon>Bacteria</taxon>
        <taxon>Bacillati</taxon>
        <taxon>Bacillota</taxon>
        <taxon>Bacilli</taxon>
        <taxon>Bacillales</taxon>
        <taxon>Paenibacillaceae</taxon>
        <taxon>Paenibacillus</taxon>
    </lineage>
</organism>
<dbReference type="Proteomes" id="UP000298246">
    <property type="component" value="Unassembled WGS sequence"/>
</dbReference>
<keyword evidence="2" id="KW-1185">Reference proteome</keyword>
<dbReference type="OrthoDB" id="2646088at2"/>
<sequence length="145" mass="17092">MKDKETKRWTTYEPFYVELNDKKVADIVITNHAVERWTSRISSEDGTFEAISAYLWSRLKDGRIAPYYQSEQDVYLVDGDVVVVADFAVLERETDIAGNPLHKMIVITFLGKLSETIELRDLRSYYAWLRHSRRMTLVKNSRKRR</sequence>
<accession>A0A4Y8Q3C2</accession>
<dbReference type="RefSeq" id="WP_134752453.1">
    <property type="nucleotide sequence ID" value="NZ_MYFO02000004.1"/>
</dbReference>